<dbReference type="PANTHER" id="PTHR48051">
    <property type="match status" value="1"/>
</dbReference>
<organism evidence="3 4">
    <name type="scientific">Tupaia chinensis</name>
    <name type="common">Chinese tree shrew</name>
    <name type="synonym">Tupaia belangeri chinensis</name>
    <dbReference type="NCBI Taxonomy" id="246437"/>
    <lineage>
        <taxon>Eukaryota</taxon>
        <taxon>Metazoa</taxon>
        <taxon>Chordata</taxon>
        <taxon>Craniata</taxon>
        <taxon>Vertebrata</taxon>
        <taxon>Euteleostomi</taxon>
        <taxon>Mammalia</taxon>
        <taxon>Eutheria</taxon>
        <taxon>Euarchontoglires</taxon>
        <taxon>Scandentia</taxon>
        <taxon>Tupaiidae</taxon>
        <taxon>Tupaia</taxon>
    </lineage>
</organism>
<reference evidence="4" key="2">
    <citation type="journal article" date="2013" name="Nat. Commun.">
        <title>Genome of the Chinese tree shrew.</title>
        <authorList>
            <person name="Fan Y."/>
            <person name="Huang Z.Y."/>
            <person name="Cao C.C."/>
            <person name="Chen C.S."/>
            <person name="Chen Y.X."/>
            <person name="Fan D.D."/>
            <person name="He J."/>
            <person name="Hou H.L."/>
            <person name="Hu L."/>
            <person name="Hu X.T."/>
            <person name="Jiang X.T."/>
            <person name="Lai R."/>
            <person name="Lang Y.S."/>
            <person name="Liang B."/>
            <person name="Liao S.G."/>
            <person name="Mu D."/>
            <person name="Ma Y.Y."/>
            <person name="Niu Y.Y."/>
            <person name="Sun X.Q."/>
            <person name="Xia J.Q."/>
            <person name="Xiao J."/>
            <person name="Xiong Z.Q."/>
            <person name="Xu L."/>
            <person name="Yang L."/>
            <person name="Zhang Y."/>
            <person name="Zhao W."/>
            <person name="Zhao X.D."/>
            <person name="Zheng Y.T."/>
            <person name="Zhou J.M."/>
            <person name="Zhu Y.B."/>
            <person name="Zhang G.J."/>
            <person name="Wang J."/>
            <person name="Yao Y.G."/>
        </authorList>
    </citation>
    <scope>NUCLEOTIDE SEQUENCE [LARGE SCALE GENOMIC DNA]</scope>
</reference>
<gene>
    <name evidence="3" type="ORF">TREES_T100018789</name>
</gene>
<dbReference type="InterPro" id="IPR001611">
    <property type="entry name" value="Leu-rich_rpt"/>
</dbReference>
<sequence length="230" mass="26019">MVERLLIKALQGGENTKIMTFTGKKIKKMPSTLEKLPALKTLDLQNNLIPEVCPEIRTLTQLTSLNLGNNLLEAVPEELKYLVSLRKLHLFGNRICRFASGVCGRLKSLVYMSINHNQLAIIPTELCSLLNLVELQLNYNQVIYIPEEIKFLKDLQKLLLARNNIKALPNTFCDLENLRILDIAGNLIQMFPPGNCKVSRNLQLVPVQILICSYRCFMQRSPNVFGVADA</sequence>
<evidence type="ECO:0000256" key="2">
    <source>
        <dbReference type="ARBA" id="ARBA00022737"/>
    </source>
</evidence>
<dbReference type="Proteomes" id="UP000011518">
    <property type="component" value="Unassembled WGS sequence"/>
</dbReference>
<dbReference type="eggNOG" id="KOG0619">
    <property type="taxonomic scope" value="Eukaryota"/>
</dbReference>
<accession>L9JB35</accession>
<dbReference type="SUPFAM" id="SSF52058">
    <property type="entry name" value="L domain-like"/>
    <property type="match status" value="1"/>
</dbReference>
<keyword evidence="2" id="KW-0677">Repeat</keyword>
<dbReference type="Pfam" id="PF13855">
    <property type="entry name" value="LRR_8"/>
    <property type="match status" value="2"/>
</dbReference>
<dbReference type="EMBL" id="KB321104">
    <property type="protein sequence ID" value="ELW47553.1"/>
    <property type="molecule type" value="Genomic_DNA"/>
</dbReference>
<evidence type="ECO:0000313" key="4">
    <source>
        <dbReference type="Proteomes" id="UP000011518"/>
    </source>
</evidence>
<dbReference type="SMART" id="SM00369">
    <property type="entry name" value="LRR_TYP"/>
    <property type="match status" value="6"/>
</dbReference>
<dbReference type="InterPro" id="IPR032675">
    <property type="entry name" value="LRR_dom_sf"/>
</dbReference>
<keyword evidence="1" id="KW-0433">Leucine-rich repeat</keyword>
<protein>
    <submittedName>
        <fullName evidence="3">Leucine-rich repeat-containing protein 69</fullName>
    </submittedName>
</protein>
<dbReference type="InterPro" id="IPR050216">
    <property type="entry name" value="LRR_domain-containing"/>
</dbReference>
<reference evidence="4" key="1">
    <citation type="submission" date="2012-07" db="EMBL/GenBank/DDBJ databases">
        <title>Genome of the Chinese tree shrew, a rising model animal genetically related to primates.</title>
        <authorList>
            <person name="Zhang G."/>
            <person name="Fan Y."/>
            <person name="Yao Y."/>
            <person name="Huang Z."/>
        </authorList>
    </citation>
    <scope>NUCLEOTIDE SEQUENCE [LARGE SCALE GENOMIC DNA]</scope>
</reference>
<keyword evidence="4" id="KW-1185">Reference proteome</keyword>
<dbReference type="Gene3D" id="3.80.10.10">
    <property type="entry name" value="Ribonuclease Inhibitor"/>
    <property type="match status" value="1"/>
</dbReference>
<dbReference type="InterPro" id="IPR003591">
    <property type="entry name" value="Leu-rich_rpt_typical-subtyp"/>
</dbReference>
<dbReference type="GO" id="GO:0005737">
    <property type="term" value="C:cytoplasm"/>
    <property type="evidence" value="ECO:0007669"/>
    <property type="project" value="TreeGrafter"/>
</dbReference>
<proteinExistence type="predicted"/>
<name>L9JB35_TUPCH</name>
<dbReference type="AlphaFoldDB" id="L9JB35"/>
<evidence type="ECO:0000256" key="1">
    <source>
        <dbReference type="ARBA" id="ARBA00022614"/>
    </source>
</evidence>
<dbReference type="PANTHER" id="PTHR48051:SF1">
    <property type="entry name" value="RAS SUPPRESSOR PROTEIN 1"/>
    <property type="match status" value="1"/>
</dbReference>
<dbReference type="STRING" id="246437.L9JB35"/>
<evidence type="ECO:0000313" key="3">
    <source>
        <dbReference type="EMBL" id="ELW47553.1"/>
    </source>
</evidence>
<dbReference type="InParanoid" id="L9JB35"/>
<dbReference type="FunCoup" id="L9JB35">
    <property type="interactions" value="8"/>
</dbReference>